<evidence type="ECO:0008006" key="4">
    <source>
        <dbReference type="Google" id="ProtNLM"/>
    </source>
</evidence>
<protein>
    <recommendedName>
        <fullName evidence="4">PsbP C-terminal domain-containing protein</fullName>
    </recommendedName>
</protein>
<evidence type="ECO:0000313" key="2">
    <source>
        <dbReference type="EMBL" id="OGM15903.1"/>
    </source>
</evidence>
<dbReference type="AlphaFoldDB" id="A0A1F7XLN1"/>
<accession>A0A1F7XLN1</accession>
<organism evidence="2 3">
    <name type="scientific">Candidatus Woesebacteria bacterium RBG_16_42_24</name>
    <dbReference type="NCBI Taxonomy" id="1802485"/>
    <lineage>
        <taxon>Bacteria</taxon>
        <taxon>Candidatus Woeseibacteriota</taxon>
    </lineage>
</organism>
<keyword evidence="1" id="KW-1133">Transmembrane helix</keyword>
<keyword evidence="1" id="KW-0472">Membrane</keyword>
<dbReference type="STRING" id="1802485.A2V97_04010"/>
<dbReference type="EMBL" id="MGFX01000001">
    <property type="protein sequence ID" value="OGM15903.1"/>
    <property type="molecule type" value="Genomic_DNA"/>
</dbReference>
<keyword evidence="1" id="KW-0812">Transmembrane</keyword>
<name>A0A1F7XLN1_9BACT</name>
<reference evidence="2 3" key="1">
    <citation type="journal article" date="2016" name="Nat. Commun.">
        <title>Thousands of microbial genomes shed light on interconnected biogeochemical processes in an aquifer system.</title>
        <authorList>
            <person name="Anantharaman K."/>
            <person name="Brown C.T."/>
            <person name="Hug L.A."/>
            <person name="Sharon I."/>
            <person name="Castelle C.J."/>
            <person name="Probst A.J."/>
            <person name="Thomas B.C."/>
            <person name="Singh A."/>
            <person name="Wilkins M.J."/>
            <person name="Karaoz U."/>
            <person name="Brodie E.L."/>
            <person name="Williams K.H."/>
            <person name="Hubbard S.S."/>
            <person name="Banfield J.F."/>
        </authorList>
    </citation>
    <scope>NUCLEOTIDE SEQUENCE [LARGE SCALE GENOMIC DNA]</scope>
</reference>
<comment type="caution">
    <text evidence="2">The sequence shown here is derived from an EMBL/GenBank/DDBJ whole genome shotgun (WGS) entry which is preliminary data.</text>
</comment>
<dbReference type="Proteomes" id="UP000177382">
    <property type="component" value="Unassembled WGS sequence"/>
</dbReference>
<evidence type="ECO:0000256" key="1">
    <source>
        <dbReference type="SAM" id="Phobius"/>
    </source>
</evidence>
<evidence type="ECO:0000313" key="3">
    <source>
        <dbReference type="Proteomes" id="UP000177382"/>
    </source>
</evidence>
<feature type="transmembrane region" description="Helical" evidence="1">
    <location>
        <begin position="12"/>
        <end position="34"/>
    </location>
</feature>
<sequence>MKKNSSDERGSVPVIIGVIILAIVVFGISYWTYFKYYRLAYTDKTYNFSLMNRRGWHELPKEEGVYYSLGTSDVPGGKVVSTFRISPITRKDDTSITDSSSFQKICSDLIKEINYTILGWFDVRYSGLEGHVCKSEGKAADIDRINIFSIYLLMNPGGTYDYMIFTTYPKGNLVEEAKVNEMLRYFHAD</sequence>
<proteinExistence type="predicted"/>
<gene>
    <name evidence="2" type="ORF">A2V97_04010</name>
</gene>